<keyword evidence="2" id="KW-1185">Reference proteome</keyword>
<sequence length="42" mass="4699">MLFTEPGFTGLKDYQDCSSNPSCKSFNPVNPGSDPLIIRKFF</sequence>
<reference evidence="1" key="1">
    <citation type="journal article" date="2021" name="Microb. Physiol.">
        <title>Proteogenomic Insights into the Physiology of Marine, Sulfate-Reducing, Filamentous Desulfonema limicola and Desulfonema magnum.</title>
        <authorList>
            <person name="Schnaars V."/>
            <person name="Wohlbrand L."/>
            <person name="Scheve S."/>
            <person name="Hinrichs C."/>
            <person name="Reinhardt R."/>
            <person name="Rabus R."/>
        </authorList>
    </citation>
    <scope>NUCLEOTIDE SEQUENCE</scope>
    <source>
        <strain evidence="1">5ac10</strain>
    </source>
</reference>
<accession>A0A975BB51</accession>
<dbReference type="AlphaFoldDB" id="A0A975BB51"/>
<proteinExistence type="predicted"/>
<dbReference type="Proteomes" id="UP000663720">
    <property type="component" value="Chromosome"/>
</dbReference>
<name>A0A975BB51_9BACT</name>
<gene>
    <name evidence="1" type="ORF">dnl_44840</name>
</gene>
<organism evidence="1 2">
    <name type="scientific">Desulfonema limicola</name>
    <dbReference type="NCBI Taxonomy" id="45656"/>
    <lineage>
        <taxon>Bacteria</taxon>
        <taxon>Pseudomonadati</taxon>
        <taxon>Thermodesulfobacteriota</taxon>
        <taxon>Desulfobacteria</taxon>
        <taxon>Desulfobacterales</taxon>
        <taxon>Desulfococcaceae</taxon>
        <taxon>Desulfonema</taxon>
    </lineage>
</organism>
<evidence type="ECO:0000313" key="2">
    <source>
        <dbReference type="Proteomes" id="UP000663720"/>
    </source>
</evidence>
<dbReference type="EMBL" id="CP061799">
    <property type="protein sequence ID" value="QTA82117.1"/>
    <property type="molecule type" value="Genomic_DNA"/>
</dbReference>
<protein>
    <submittedName>
        <fullName evidence="1">Uncharacterized protein</fullName>
    </submittedName>
</protein>
<evidence type="ECO:0000313" key="1">
    <source>
        <dbReference type="EMBL" id="QTA82117.1"/>
    </source>
</evidence>
<dbReference type="KEGG" id="dli:dnl_44840"/>